<name>A0A1N7EH77_9EURY</name>
<dbReference type="EMBL" id="FTNO01000006">
    <property type="protein sequence ID" value="SIR87358.1"/>
    <property type="molecule type" value="Genomic_DNA"/>
</dbReference>
<protein>
    <submittedName>
        <fullName evidence="1">Uncharacterized protein</fullName>
    </submittedName>
</protein>
<evidence type="ECO:0000313" key="2">
    <source>
        <dbReference type="Proteomes" id="UP000186914"/>
    </source>
</evidence>
<dbReference type="Proteomes" id="UP000186914">
    <property type="component" value="Unassembled WGS sequence"/>
</dbReference>
<gene>
    <name evidence="1" type="ORF">SAMN05421858_4234</name>
</gene>
<dbReference type="RefSeq" id="WP_175609756.1">
    <property type="nucleotide sequence ID" value="NZ_FTNO01000006.1"/>
</dbReference>
<dbReference type="OrthoDB" id="187767at2157"/>
<reference evidence="2" key="1">
    <citation type="submission" date="2017-01" db="EMBL/GenBank/DDBJ databases">
        <authorList>
            <person name="Varghese N."/>
            <person name="Submissions S."/>
        </authorList>
    </citation>
    <scope>NUCLEOTIDE SEQUENCE [LARGE SCALE GENOMIC DNA]</scope>
    <source>
        <strain evidence="2">CGMCC 1.7737</strain>
    </source>
</reference>
<sequence>MSILASDFTDLTKTTDEKERLGDALAGEASELDVDSVAAVRELRERE</sequence>
<organism evidence="1 2">
    <name type="scientific">Haladaptatus litoreus</name>
    <dbReference type="NCBI Taxonomy" id="553468"/>
    <lineage>
        <taxon>Archaea</taxon>
        <taxon>Methanobacteriati</taxon>
        <taxon>Methanobacteriota</taxon>
        <taxon>Stenosarchaea group</taxon>
        <taxon>Halobacteria</taxon>
        <taxon>Halobacteriales</taxon>
        <taxon>Haladaptataceae</taxon>
        <taxon>Haladaptatus</taxon>
    </lineage>
</organism>
<accession>A0A1N7EH77</accession>
<dbReference type="AlphaFoldDB" id="A0A1N7EH77"/>
<evidence type="ECO:0000313" key="1">
    <source>
        <dbReference type="EMBL" id="SIR87358.1"/>
    </source>
</evidence>
<proteinExistence type="predicted"/>
<keyword evidence="2" id="KW-1185">Reference proteome</keyword>